<protein>
    <recommendedName>
        <fullName evidence="1">MACPF domain-containing protein</fullName>
    </recommendedName>
</protein>
<sequence length="422" mass="48572">GFEKVKKETSEYHNVFYEEKHVCNKGRARYQLNSVRVKKFPVSEDSAATICALPGSYNEKEYFDFLEDWGTHIVVEVELGEKKTERFKSSQAEFTEYAMVNSDKSISVSGSYGGFSASLKVDVNVFKESMSKNTKFGKHREVFKSGGPKMPEPIGIKLVPITEAFDPAFYSVLDKRSSARCVHSNSLLKARKSAVIRALNEYPRLKKTVKPVDPEVRIPLTWPKGTYGLPMPKSGCPKRWHKGCRKHDTEDVFGANKWSYPFDLAGPYNRNDMTQNFCMKTEYTASVYDLRWPKGQYCILKKRKCPDGFGEGYIRWDDEDSNNANRVSGEIPDGDFNRDTVIRYCCRDDGFSSEPIILPTDSPFVLLKSNTHMCQKVRGMKVRSEWFYWDCEDSNNKNMKGGFKPRSEVGKNIKVYYCYYYR</sequence>
<dbReference type="PROSITE" id="PS51412">
    <property type="entry name" value="MACPF_2"/>
    <property type="match status" value="1"/>
</dbReference>
<dbReference type="EMBL" id="CALNXK010000605">
    <property type="protein sequence ID" value="CAH3188267.1"/>
    <property type="molecule type" value="Genomic_DNA"/>
</dbReference>
<organism evidence="2 3">
    <name type="scientific">Porites lobata</name>
    <dbReference type="NCBI Taxonomy" id="104759"/>
    <lineage>
        <taxon>Eukaryota</taxon>
        <taxon>Metazoa</taxon>
        <taxon>Cnidaria</taxon>
        <taxon>Anthozoa</taxon>
        <taxon>Hexacorallia</taxon>
        <taxon>Scleractinia</taxon>
        <taxon>Fungiina</taxon>
        <taxon>Poritidae</taxon>
        <taxon>Porites</taxon>
    </lineage>
</organism>
<dbReference type="Pfam" id="PF01823">
    <property type="entry name" value="MACPF"/>
    <property type="match status" value="1"/>
</dbReference>
<reference evidence="2 3" key="1">
    <citation type="submission" date="2022-05" db="EMBL/GenBank/DDBJ databases">
        <authorList>
            <consortium name="Genoscope - CEA"/>
            <person name="William W."/>
        </authorList>
    </citation>
    <scope>NUCLEOTIDE SEQUENCE [LARGE SCALE GENOMIC DNA]</scope>
</reference>
<name>A0ABN8S976_9CNID</name>
<dbReference type="PANTHER" id="PTHR19324">
    <property type="entry name" value="PERFORIN-LIKE PROTEIN 1"/>
    <property type="match status" value="1"/>
</dbReference>
<evidence type="ECO:0000313" key="3">
    <source>
        <dbReference type="Proteomes" id="UP001159405"/>
    </source>
</evidence>
<keyword evidence="3" id="KW-1185">Reference proteome</keyword>
<evidence type="ECO:0000259" key="1">
    <source>
        <dbReference type="PROSITE" id="PS51412"/>
    </source>
</evidence>
<comment type="caution">
    <text evidence="2">The sequence shown here is derived from an EMBL/GenBank/DDBJ whole genome shotgun (WGS) entry which is preliminary data.</text>
</comment>
<feature type="domain" description="MACPF" evidence="1">
    <location>
        <begin position="1"/>
        <end position="220"/>
    </location>
</feature>
<accession>A0ABN8S976</accession>
<dbReference type="InterPro" id="IPR020864">
    <property type="entry name" value="MACPF"/>
</dbReference>
<dbReference type="Pfam" id="PF16977">
    <property type="entry name" value="ApeC"/>
    <property type="match status" value="1"/>
</dbReference>
<dbReference type="InterPro" id="IPR031569">
    <property type="entry name" value="ApeC"/>
</dbReference>
<feature type="non-terminal residue" evidence="2">
    <location>
        <position position="1"/>
    </location>
</feature>
<dbReference type="Proteomes" id="UP001159405">
    <property type="component" value="Unassembled WGS sequence"/>
</dbReference>
<dbReference type="PANTHER" id="PTHR19324:SF33">
    <property type="entry name" value="MUCIN-5AC"/>
    <property type="match status" value="1"/>
</dbReference>
<proteinExistence type="predicted"/>
<evidence type="ECO:0000313" key="2">
    <source>
        <dbReference type="EMBL" id="CAH3188267.1"/>
    </source>
</evidence>
<gene>
    <name evidence="2" type="ORF">PLOB_00040122</name>
</gene>